<dbReference type="SUPFAM" id="SSF54909">
    <property type="entry name" value="Dimeric alpha+beta barrel"/>
    <property type="match status" value="1"/>
</dbReference>
<keyword evidence="3" id="KW-1185">Reference proteome</keyword>
<dbReference type="InterPro" id="IPR011008">
    <property type="entry name" value="Dimeric_a/b-barrel"/>
</dbReference>
<evidence type="ECO:0000313" key="2">
    <source>
        <dbReference type="EMBL" id="KPH80875.1"/>
    </source>
</evidence>
<feature type="domain" description="DUF1330" evidence="1">
    <location>
        <begin position="3"/>
        <end position="95"/>
    </location>
</feature>
<dbReference type="AlphaFoldDB" id="A0A0N1F564"/>
<dbReference type="PANTHER" id="PTHR41521">
    <property type="match status" value="1"/>
</dbReference>
<reference evidence="2 3" key="1">
    <citation type="submission" date="2015-07" db="EMBL/GenBank/DDBJ databases">
        <title>Whole genome sequencing of Bosea vaviloviae isolated from cave pool.</title>
        <authorList>
            <person name="Tan N.E.H."/>
            <person name="Lee Y.P."/>
            <person name="Gan H.M."/>
            <person name="Barton H."/>
            <person name="Savka M.A."/>
        </authorList>
    </citation>
    <scope>NUCLEOTIDE SEQUENCE [LARGE SCALE GENOMIC DNA]</scope>
    <source>
        <strain evidence="2 3">SD260</strain>
    </source>
</reference>
<dbReference type="OrthoDB" id="9806380at2"/>
<dbReference type="PANTHER" id="PTHR41521:SF4">
    <property type="entry name" value="BLR0684 PROTEIN"/>
    <property type="match status" value="1"/>
</dbReference>
<dbReference type="EMBL" id="LGSZ01000035">
    <property type="protein sequence ID" value="KPH80875.1"/>
    <property type="molecule type" value="Genomic_DNA"/>
</dbReference>
<dbReference type="PATRIC" id="fig|1526658.3.peg.2800"/>
<organism evidence="2 3">
    <name type="scientific">Bosea vaviloviae</name>
    <dbReference type="NCBI Taxonomy" id="1526658"/>
    <lineage>
        <taxon>Bacteria</taxon>
        <taxon>Pseudomonadati</taxon>
        <taxon>Pseudomonadota</taxon>
        <taxon>Alphaproteobacteria</taxon>
        <taxon>Hyphomicrobiales</taxon>
        <taxon>Boseaceae</taxon>
        <taxon>Bosea</taxon>
    </lineage>
</organism>
<protein>
    <recommendedName>
        <fullName evidence="1">DUF1330 domain-containing protein</fullName>
    </recommendedName>
</protein>
<dbReference type="RefSeq" id="WP_054209085.1">
    <property type="nucleotide sequence ID" value="NZ_LGSZ01000035.1"/>
</dbReference>
<dbReference type="Pfam" id="PF07045">
    <property type="entry name" value="DUF1330"/>
    <property type="match status" value="1"/>
</dbReference>
<evidence type="ECO:0000313" key="3">
    <source>
        <dbReference type="Proteomes" id="UP000037822"/>
    </source>
</evidence>
<sequence>MPKGYVVARAKVTNATQWAAYAAKASEAIKQYGGTPLVRGGLMTVAEGEGRARNVVIEFKDFESAKAYAMSQEYSEARKLREGAGEIDIVVVEGV</sequence>
<dbReference type="Proteomes" id="UP000037822">
    <property type="component" value="Unassembled WGS sequence"/>
</dbReference>
<accession>A0A0N1F564</accession>
<dbReference type="Gene3D" id="3.30.70.100">
    <property type="match status" value="1"/>
</dbReference>
<name>A0A0N1F564_9HYPH</name>
<comment type="caution">
    <text evidence="2">The sequence shown here is derived from an EMBL/GenBank/DDBJ whole genome shotgun (WGS) entry which is preliminary data.</text>
</comment>
<gene>
    <name evidence="2" type="ORF">AE618_10865</name>
</gene>
<evidence type="ECO:0000259" key="1">
    <source>
        <dbReference type="Pfam" id="PF07045"/>
    </source>
</evidence>
<dbReference type="InterPro" id="IPR010753">
    <property type="entry name" value="DUF1330"/>
</dbReference>
<proteinExistence type="predicted"/>